<evidence type="ECO:0000313" key="6">
    <source>
        <dbReference type="Proteomes" id="UP000595823"/>
    </source>
</evidence>
<evidence type="ECO:0000313" key="5">
    <source>
        <dbReference type="EMBL" id="QQK75380.1"/>
    </source>
</evidence>
<feature type="domain" description="Enoyl reductase (ER)" evidence="4">
    <location>
        <begin position="9"/>
        <end position="304"/>
    </location>
</feature>
<sequence>MKVKAVQIDAPESLKFIYRPQPDLQSNEVLIKVKVVGICGTDLKLYDGTISYLKDGSLTLPLVPGHEWSGEVFKVGSSLSKFKVGERVTGECHIGCGSCEDCRNGQTNICYHRERIGIFQNGALSDYIVLPERAVHTIPDEVTDVEGAMIEPLTVALHALDKLDRVAGSRLLVYGLGPIGLLISQVAKSMGATTIIGVDINETALRRGKNFECDEIINSKKENVKERVLSLTNQEGPDIIVEATGVSDLLVQAVDLIRSGGQLSLIGLFSEKADLDPNQLITKDVKIIGNMASSARIWQRANRISRH</sequence>
<accession>A0A7T7CB04</accession>
<dbReference type="InterPro" id="IPR011032">
    <property type="entry name" value="GroES-like_sf"/>
</dbReference>
<protein>
    <submittedName>
        <fullName evidence="5">Alcohol dehydrogenase catalytic domain-containing protein</fullName>
    </submittedName>
</protein>
<dbReference type="InterPro" id="IPR036291">
    <property type="entry name" value="NAD(P)-bd_dom_sf"/>
</dbReference>
<dbReference type="GO" id="GO:0016491">
    <property type="term" value="F:oxidoreductase activity"/>
    <property type="evidence" value="ECO:0007669"/>
    <property type="project" value="UniProtKB-KW"/>
</dbReference>
<evidence type="ECO:0000256" key="1">
    <source>
        <dbReference type="ARBA" id="ARBA00022723"/>
    </source>
</evidence>
<dbReference type="InterPro" id="IPR050129">
    <property type="entry name" value="Zn_alcohol_dh"/>
</dbReference>
<evidence type="ECO:0000259" key="4">
    <source>
        <dbReference type="SMART" id="SM00829"/>
    </source>
</evidence>
<dbReference type="KEGG" id="scia:HUG15_07125"/>
<dbReference type="Pfam" id="PF08240">
    <property type="entry name" value="ADH_N"/>
    <property type="match status" value="1"/>
</dbReference>
<dbReference type="AlphaFoldDB" id="A0A7T7CB04"/>
<dbReference type="SUPFAM" id="SSF51735">
    <property type="entry name" value="NAD(P)-binding Rossmann-fold domains"/>
    <property type="match status" value="1"/>
</dbReference>
<reference evidence="5 6" key="1">
    <citation type="submission" date="2020-06" db="EMBL/GenBank/DDBJ databases">
        <title>Genomic analysis of Salicibibacter sp. NKC5-3.</title>
        <authorList>
            <person name="Oh Y.J."/>
        </authorList>
    </citation>
    <scope>NUCLEOTIDE SEQUENCE [LARGE SCALE GENOMIC DNA]</scope>
    <source>
        <strain evidence="5 6">NKC5-3</strain>
    </source>
</reference>
<organism evidence="5 6">
    <name type="scientific">Salicibibacter cibarius</name>
    <dbReference type="NCBI Taxonomy" id="2743000"/>
    <lineage>
        <taxon>Bacteria</taxon>
        <taxon>Bacillati</taxon>
        <taxon>Bacillota</taxon>
        <taxon>Bacilli</taxon>
        <taxon>Bacillales</taxon>
        <taxon>Bacillaceae</taxon>
        <taxon>Salicibibacter</taxon>
    </lineage>
</organism>
<name>A0A7T7CB04_9BACI</name>
<dbReference type="Pfam" id="PF00107">
    <property type="entry name" value="ADH_zinc_N"/>
    <property type="match status" value="1"/>
</dbReference>
<dbReference type="GO" id="GO:0046872">
    <property type="term" value="F:metal ion binding"/>
    <property type="evidence" value="ECO:0007669"/>
    <property type="project" value="UniProtKB-KW"/>
</dbReference>
<dbReference type="Gene3D" id="3.40.50.720">
    <property type="entry name" value="NAD(P)-binding Rossmann-like Domain"/>
    <property type="match status" value="1"/>
</dbReference>
<keyword evidence="1" id="KW-0479">Metal-binding</keyword>
<proteinExistence type="predicted"/>
<keyword evidence="3" id="KW-0560">Oxidoreductase</keyword>
<dbReference type="SUPFAM" id="SSF50129">
    <property type="entry name" value="GroES-like"/>
    <property type="match status" value="1"/>
</dbReference>
<evidence type="ECO:0000256" key="2">
    <source>
        <dbReference type="ARBA" id="ARBA00022833"/>
    </source>
</evidence>
<evidence type="ECO:0000256" key="3">
    <source>
        <dbReference type="ARBA" id="ARBA00023002"/>
    </source>
</evidence>
<dbReference type="EMBL" id="CP054705">
    <property type="protein sequence ID" value="QQK75380.1"/>
    <property type="molecule type" value="Genomic_DNA"/>
</dbReference>
<dbReference type="InterPro" id="IPR013154">
    <property type="entry name" value="ADH-like_N"/>
</dbReference>
<dbReference type="Gene3D" id="3.90.180.10">
    <property type="entry name" value="Medium-chain alcohol dehydrogenases, catalytic domain"/>
    <property type="match status" value="1"/>
</dbReference>
<gene>
    <name evidence="5" type="ORF">HUG15_07125</name>
</gene>
<keyword evidence="6" id="KW-1185">Reference proteome</keyword>
<keyword evidence="2" id="KW-0862">Zinc</keyword>
<dbReference type="InterPro" id="IPR020843">
    <property type="entry name" value="ER"/>
</dbReference>
<dbReference type="PANTHER" id="PTHR43401">
    <property type="entry name" value="L-THREONINE 3-DEHYDROGENASE"/>
    <property type="match status" value="1"/>
</dbReference>
<dbReference type="PANTHER" id="PTHR43401:SF2">
    <property type="entry name" value="L-THREONINE 3-DEHYDROGENASE"/>
    <property type="match status" value="1"/>
</dbReference>
<dbReference type="Proteomes" id="UP000595823">
    <property type="component" value="Chromosome"/>
</dbReference>
<dbReference type="InterPro" id="IPR013149">
    <property type="entry name" value="ADH-like_C"/>
</dbReference>
<dbReference type="SMART" id="SM00829">
    <property type="entry name" value="PKS_ER"/>
    <property type="match status" value="1"/>
</dbReference>